<proteinExistence type="predicted"/>
<protein>
    <recommendedName>
        <fullName evidence="4">Fork-head domain-containing protein</fullName>
    </recommendedName>
</protein>
<dbReference type="PANTHER" id="PTHR11829:SF343">
    <property type="entry name" value="FORK-HEAD DOMAIN-CONTAINING PROTEIN"/>
    <property type="match status" value="1"/>
</dbReference>
<organism evidence="5 6">
    <name type="scientific">Cyclocybe aegerita</name>
    <name type="common">Black poplar mushroom</name>
    <name type="synonym">Agrocybe aegerita</name>
    <dbReference type="NCBI Taxonomy" id="1973307"/>
    <lineage>
        <taxon>Eukaryota</taxon>
        <taxon>Fungi</taxon>
        <taxon>Dikarya</taxon>
        <taxon>Basidiomycota</taxon>
        <taxon>Agaricomycotina</taxon>
        <taxon>Agaricomycetes</taxon>
        <taxon>Agaricomycetidae</taxon>
        <taxon>Agaricales</taxon>
        <taxon>Agaricineae</taxon>
        <taxon>Bolbitiaceae</taxon>
        <taxon>Cyclocybe</taxon>
    </lineage>
</organism>
<dbReference type="Pfam" id="PF00250">
    <property type="entry name" value="Forkhead"/>
    <property type="match status" value="1"/>
</dbReference>
<dbReference type="InterPro" id="IPR001766">
    <property type="entry name" value="Fork_head_dom"/>
</dbReference>
<evidence type="ECO:0000256" key="1">
    <source>
        <dbReference type="ARBA" id="ARBA00023125"/>
    </source>
</evidence>
<dbReference type="OrthoDB" id="5954824at2759"/>
<keyword evidence="6" id="KW-1185">Reference proteome</keyword>
<dbReference type="PROSITE" id="PS50039">
    <property type="entry name" value="FORK_HEAD_3"/>
    <property type="match status" value="1"/>
</dbReference>
<dbReference type="InterPro" id="IPR036390">
    <property type="entry name" value="WH_DNA-bd_sf"/>
</dbReference>
<evidence type="ECO:0000256" key="3">
    <source>
        <dbReference type="SAM" id="MobiDB-lite"/>
    </source>
</evidence>
<evidence type="ECO:0000313" key="5">
    <source>
        <dbReference type="EMBL" id="CAA7267446.1"/>
    </source>
</evidence>
<dbReference type="Proteomes" id="UP000467700">
    <property type="component" value="Unassembled WGS sequence"/>
</dbReference>
<dbReference type="SUPFAM" id="SSF46785">
    <property type="entry name" value="Winged helix' DNA-binding domain"/>
    <property type="match status" value="1"/>
</dbReference>
<accession>A0A8S0WWG3</accession>
<dbReference type="Gene3D" id="1.10.10.10">
    <property type="entry name" value="Winged helix-like DNA-binding domain superfamily/Winged helix DNA-binding domain"/>
    <property type="match status" value="1"/>
</dbReference>
<sequence>MAYNYPGALHSGYDGRPYGGYISNQIPRSYHRQPPSPEGSSDSNAGGDYLDPAPNIKVDTDDDAAFGVLAGRPYPLAGQSPPFHGAQGYGRPGPSGPSGPLSLPSDITGVPHMHMNPSMYGGFDPSSIDFSGSFPPMNALSSALDMNHPMMHSHSPGPSESENSWDSDQYSSPSPPGSSAALPLPSDEETEEYLRKTLEIPYPYLLNLSSLPDEPFDKKAPAITTLIKLAICGSKHKRLTLRQIYDEIEKRYPSWKDSKDKPWQRSIRHNLSLKAIFVRIERPVSHPGKGFYWALDIRQGEGNKRDRKRRDQGRARSGRTEDDDDDYSDGGVEEDVVSRGRTTKPMRMPQEGVYGAQGYVHPHATLLDHQHRGQPGMGPGPSGVSPYGTPNYPLAPNVIGPHMRWEQRSPYPPGQPYPPPEMQMGRPGSSAGMGPYPSYAPPANVEHRPLRRGTVDARQGYPPGPSSMMPAQMPMRQMTMSPGHGQLMPNVMPPSPESRSRRPHSRTSPEEDEEERQRGSRRLRTQ</sequence>
<dbReference type="GO" id="GO:0005634">
    <property type="term" value="C:nucleus"/>
    <property type="evidence" value="ECO:0007669"/>
    <property type="project" value="UniProtKB-SubCell"/>
</dbReference>
<dbReference type="SMART" id="SM00339">
    <property type="entry name" value="FH"/>
    <property type="match status" value="1"/>
</dbReference>
<feature type="domain" description="Fork-head" evidence="4">
    <location>
        <begin position="218"/>
        <end position="310"/>
    </location>
</feature>
<dbReference type="GO" id="GO:0000981">
    <property type="term" value="F:DNA-binding transcription factor activity, RNA polymerase II-specific"/>
    <property type="evidence" value="ECO:0007669"/>
    <property type="project" value="TreeGrafter"/>
</dbReference>
<feature type="DNA-binding region" description="Fork-head" evidence="2">
    <location>
        <begin position="218"/>
        <end position="310"/>
    </location>
</feature>
<evidence type="ECO:0000256" key="2">
    <source>
        <dbReference type="PROSITE-ProRule" id="PRU00089"/>
    </source>
</evidence>
<feature type="region of interest" description="Disordered" evidence="3">
    <location>
        <begin position="302"/>
        <end position="349"/>
    </location>
</feature>
<dbReference type="PRINTS" id="PR00053">
    <property type="entry name" value="FORKHEAD"/>
</dbReference>
<dbReference type="AlphaFoldDB" id="A0A8S0WWG3"/>
<reference evidence="5 6" key="1">
    <citation type="submission" date="2020-01" db="EMBL/GenBank/DDBJ databases">
        <authorList>
            <person name="Gupta K D."/>
        </authorList>
    </citation>
    <scope>NUCLEOTIDE SEQUENCE [LARGE SCALE GENOMIC DNA]</scope>
</reference>
<feature type="region of interest" description="Disordered" evidence="3">
    <location>
        <begin position="455"/>
        <end position="526"/>
    </location>
</feature>
<dbReference type="GO" id="GO:0000978">
    <property type="term" value="F:RNA polymerase II cis-regulatory region sequence-specific DNA binding"/>
    <property type="evidence" value="ECO:0007669"/>
    <property type="project" value="TreeGrafter"/>
</dbReference>
<comment type="subcellular location">
    <subcellularLocation>
        <location evidence="2">Nucleus</location>
    </subcellularLocation>
</comment>
<name>A0A8S0WWG3_CYCAE</name>
<dbReference type="InterPro" id="IPR050211">
    <property type="entry name" value="FOX_domain-containing"/>
</dbReference>
<dbReference type="EMBL" id="CACVBS010000060">
    <property type="protein sequence ID" value="CAA7267446.1"/>
    <property type="molecule type" value="Genomic_DNA"/>
</dbReference>
<keyword evidence="1 2" id="KW-0238">DNA-binding</keyword>
<keyword evidence="2" id="KW-0539">Nucleus</keyword>
<dbReference type="PANTHER" id="PTHR11829">
    <property type="entry name" value="FORKHEAD BOX PROTEIN"/>
    <property type="match status" value="1"/>
</dbReference>
<feature type="region of interest" description="Disordered" evidence="3">
    <location>
        <begin position="77"/>
        <end position="110"/>
    </location>
</feature>
<dbReference type="InterPro" id="IPR036388">
    <property type="entry name" value="WH-like_DNA-bd_sf"/>
</dbReference>
<feature type="region of interest" description="Disordered" evidence="3">
    <location>
        <begin position="147"/>
        <end position="190"/>
    </location>
</feature>
<feature type="region of interest" description="Disordered" evidence="3">
    <location>
        <begin position="11"/>
        <end position="61"/>
    </location>
</feature>
<evidence type="ECO:0000313" key="6">
    <source>
        <dbReference type="Proteomes" id="UP000467700"/>
    </source>
</evidence>
<feature type="compositionally biased region" description="Acidic residues" evidence="3">
    <location>
        <begin position="321"/>
        <end position="335"/>
    </location>
</feature>
<gene>
    <name evidence="5" type="ORF">AAE3_LOCUS9749</name>
</gene>
<evidence type="ECO:0000259" key="4">
    <source>
        <dbReference type="PROSITE" id="PS50039"/>
    </source>
</evidence>
<feature type="compositionally biased region" description="Polar residues" evidence="3">
    <location>
        <begin position="156"/>
        <end position="170"/>
    </location>
</feature>
<comment type="caution">
    <text evidence="5">The sequence shown here is derived from an EMBL/GenBank/DDBJ whole genome shotgun (WGS) entry which is preliminary data.</text>
</comment>
<dbReference type="CDD" id="cd00059">
    <property type="entry name" value="FH_FOX"/>
    <property type="match status" value="1"/>
</dbReference>